<dbReference type="Proteomes" id="UP001138500">
    <property type="component" value="Unassembled WGS sequence"/>
</dbReference>
<protein>
    <submittedName>
        <fullName evidence="2">Uncharacterized protein</fullName>
    </submittedName>
</protein>
<name>A0A9W7SKX3_9PEZI</name>
<evidence type="ECO:0000256" key="1">
    <source>
        <dbReference type="SAM" id="MobiDB-lite"/>
    </source>
</evidence>
<sequence length="71" mass="7265">ISVSPATSAPGSVPAYAEVRVLYANPTSPDDVPSPDHAARSTSPNSCFVTVMPPMTKVSKPRVPSKASPSA</sequence>
<proteinExistence type="predicted"/>
<reference evidence="2 3" key="2">
    <citation type="journal article" date="2021" name="Curr. Genet.">
        <title>Genetic response to nitrogen starvation in the aggressive Eucalyptus foliar pathogen Teratosphaeria destructans.</title>
        <authorList>
            <person name="Havenga M."/>
            <person name="Wingfield B.D."/>
            <person name="Wingfield M.J."/>
            <person name="Dreyer L.L."/>
            <person name="Roets F."/>
            <person name="Aylward J."/>
        </authorList>
    </citation>
    <scope>NUCLEOTIDE SEQUENCE [LARGE SCALE GENOMIC DNA]</scope>
    <source>
        <strain evidence="2">CMW44962</strain>
    </source>
</reference>
<evidence type="ECO:0000313" key="2">
    <source>
        <dbReference type="EMBL" id="KAH9820460.1"/>
    </source>
</evidence>
<organism evidence="2 3">
    <name type="scientific">Teratosphaeria destructans</name>
    <dbReference type="NCBI Taxonomy" id="418781"/>
    <lineage>
        <taxon>Eukaryota</taxon>
        <taxon>Fungi</taxon>
        <taxon>Dikarya</taxon>
        <taxon>Ascomycota</taxon>
        <taxon>Pezizomycotina</taxon>
        <taxon>Dothideomycetes</taxon>
        <taxon>Dothideomycetidae</taxon>
        <taxon>Mycosphaerellales</taxon>
        <taxon>Teratosphaeriaceae</taxon>
        <taxon>Teratosphaeria</taxon>
    </lineage>
</organism>
<feature type="non-terminal residue" evidence="2">
    <location>
        <position position="1"/>
    </location>
</feature>
<accession>A0A9W7SKX3</accession>
<evidence type="ECO:0000313" key="3">
    <source>
        <dbReference type="Proteomes" id="UP001138500"/>
    </source>
</evidence>
<comment type="caution">
    <text evidence="2">The sequence shown here is derived from an EMBL/GenBank/DDBJ whole genome shotgun (WGS) entry which is preliminary data.</text>
</comment>
<feature type="region of interest" description="Disordered" evidence="1">
    <location>
        <begin position="25"/>
        <end position="71"/>
    </location>
</feature>
<keyword evidence="3" id="KW-1185">Reference proteome</keyword>
<reference evidence="2 3" key="1">
    <citation type="journal article" date="2018" name="IMA Fungus">
        <title>IMA Genome-F 10: Nine draft genome sequences of Claviceps purpurea s.lat., including C. arundinis, C. humidiphila, and C. cf. spartinae, pseudomolecules for the pitch canker pathogen Fusarium circinatum, draft genome of Davidsoniella eucalypti, Grosmannia galeiformis, Quambalaria eucalypti, and Teratosphaeria destructans.</title>
        <authorList>
            <person name="Wingfield B.D."/>
            <person name="Liu M."/>
            <person name="Nguyen H.D."/>
            <person name="Lane F.A."/>
            <person name="Morgan S.W."/>
            <person name="De Vos L."/>
            <person name="Wilken P.M."/>
            <person name="Duong T.A."/>
            <person name="Aylward J."/>
            <person name="Coetzee M.P."/>
            <person name="Dadej K."/>
            <person name="De Beer Z.W."/>
            <person name="Findlay W."/>
            <person name="Havenga M."/>
            <person name="Kolarik M."/>
            <person name="Menzies J.G."/>
            <person name="Naidoo K."/>
            <person name="Pochopski O."/>
            <person name="Shoukouhi P."/>
            <person name="Santana Q.C."/>
            <person name="Seifert K.A."/>
            <person name="Soal N."/>
            <person name="Steenkamp E.T."/>
            <person name="Tatham C.T."/>
            <person name="van der Nest M.A."/>
            <person name="Wingfield M.J."/>
        </authorList>
    </citation>
    <scope>NUCLEOTIDE SEQUENCE [LARGE SCALE GENOMIC DNA]</scope>
    <source>
        <strain evidence="2">CMW44962</strain>
    </source>
</reference>
<dbReference type="AlphaFoldDB" id="A0A9W7SKX3"/>
<dbReference type="EMBL" id="RIBY02002300">
    <property type="protein sequence ID" value="KAH9820460.1"/>
    <property type="molecule type" value="Genomic_DNA"/>
</dbReference>
<gene>
    <name evidence="2" type="ORF">Tdes44962_MAKER05154</name>
</gene>